<dbReference type="AlphaFoldDB" id="A0A3R6VMX5"/>
<dbReference type="GO" id="GO:0019005">
    <property type="term" value="C:SCF ubiquitin ligase complex"/>
    <property type="evidence" value="ECO:0007669"/>
    <property type="project" value="TreeGrafter"/>
</dbReference>
<dbReference type="InterPro" id="IPR000048">
    <property type="entry name" value="IQ_motif_EF-hand-BS"/>
</dbReference>
<dbReference type="Pfam" id="PF25372">
    <property type="entry name" value="DUF7885"/>
    <property type="match status" value="1"/>
</dbReference>
<dbReference type="VEuPathDB" id="FungiDB:H310_07119"/>
<dbReference type="Gene3D" id="2.30.30.140">
    <property type="match status" value="1"/>
</dbReference>
<name>A0A3R6VMX5_9STRA</name>
<dbReference type="PROSITE" id="PS50096">
    <property type="entry name" value="IQ"/>
    <property type="match status" value="2"/>
</dbReference>
<keyword evidence="4" id="KW-1185">Reference proteome</keyword>
<feature type="region of interest" description="Disordered" evidence="1">
    <location>
        <begin position="1"/>
        <end position="31"/>
    </location>
</feature>
<dbReference type="SMART" id="SM00015">
    <property type="entry name" value="IQ"/>
    <property type="match status" value="2"/>
</dbReference>
<gene>
    <name evidence="3" type="ORF">DYB32_004059</name>
</gene>
<dbReference type="Proteomes" id="UP000285060">
    <property type="component" value="Unassembled WGS sequence"/>
</dbReference>
<dbReference type="GO" id="GO:0031146">
    <property type="term" value="P:SCF-dependent proteasomal ubiquitin-dependent protein catabolic process"/>
    <property type="evidence" value="ECO:0007669"/>
    <property type="project" value="TreeGrafter"/>
</dbReference>
<dbReference type="Pfam" id="PF00612">
    <property type="entry name" value="IQ"/>
    <property type="match status" value="2"/>
</dbReference>
<dbReference type="Gene3D" id="1.20.5.190">
    <property type="match status" value="1"/>
</dbReference>
<evidence type="ECO:0000259" key="2">
    <source>
        <dbReference type="Pfam" id="PF25372"/>
    </source>
</evidence>
<dbReference type="InterPro" id="IPR032675">
    <property type="entry name" value="LRR_dom_sf"/>
</dbReference>
<feature type="domain" description="F-box/LRR-repeat protein 15-like leucin rich repeat" evidence="2">
    <location>
        <begin position="211"/>
        <end position="383"/>
    </location>
</feature>
<dbReference type="InterPro" id="IPR006553">
    <property type="entry name" value="Leu-rich_rpt_Cys-con_subtyp"/>
</dbReference>
<dbReference type="InterPro" id="IPR057207">
    <property type="entry name" value="FBXL15_LRR"/>
</dbReference>
<evidence type="ECO:0000313" key="4">
    <source>
        <dbReference type="Proteomes" id="UP000285060"/>
    </source>
</evidence>
<dbReference type="CDD" id="cd23767">
    <property type="entry name" value="IQCD"/>
    <property type="match status" value="1"/>
</dbReference>
<comment type="caution">
    <text evidence="3">The sequence shown here is derived from an EMBL/GenBank/DDBJ whole genome shotgun (WGS) entry which is preliminary data.</text>
</comment>
<dbReference type="PANTHER" id="PTHR13318">
    <property type="entry name" value="PARTNER OF PAIRED, ISOFORM B-RELATED"/>
    <property type="match status" value="1"/>
</dbReference>
<sequence length="724" mass="80894">MKRGRVKTELGSVRAARAPPKPRHINNQAASNTCDAPDDIDAILIHQLPGTLDLRPHAAWVTDHVLVELAIAILQRKTTITHLRIAGCHAFSAVGMRSLVHAIGPHLKSLDYSASTVKRDVLKVLVTRLEDLRELDFSSCATLSSEILRDFMPCCNHTLEKCNLANCNLVNDEGNGRPTFILLDIPTHSWPSTAALCWLAGSLGVQGGLTQCANLKSLNLAHSTLVGDRGVAALGCGCAALQFVNLEGLINVTDAGMVKFVAGCRSLRVLHVKRCVQVHLFLAAIGAHCRHLRSINLCGCGRVTTDGMASLVRGASQLQAIDVQGCNLLTEEFLCVVATHLPALQLLNVNGCQQITDNGVRTLVEHLPYVMSATQFRGLEPVANAISLKFATHQKTISHSAAIRLQAWYRGHLGRVEAASWRRMQVEVPAANRLKHWFTMVQLVQEVNRRAAASSHARRSATMIQALARGFLVRARAYREADNLFRLNAMLQKERRKHAMDSASEADSEDDWYAYPGTNGQPWWFSPSRDVRQIVRPNCFAIAKAMVGLGVRVYWPFEDTWFEGRLVKFCTSKNKHKIEYLDGDKEWSVLNEVDIGHLQLFHHDCWLMYENYVASDRAKKAALYVNTRVQRYDVTTFAWKSGKVRWFDDSTGLFCVENDDNGEMEAVDMLGNEDDFQVQDRRSLEWMSPGAYFFGPAYAAMRVQDYFEYTGPMGAGWCIWRMGR</sequence>
<dbReference type="CDD" id="cd20404">
    <property type="entry name" value="Tudor_Agenet_AtEML-like"/>
    <property type="match status" value="1"/>
</dbReference>
<evidence type="ECO:0000313" key="3">
    <source>
        <dbReference type="EMBL" id="RHY30733.1"/>
    </source>
</evidence>
<dbReference type="SUPFAM" id="SSF52047">
    <property type="entry name" value="RNI-like"/>
    <property type="match status" value="1"/>
</dbReference>
<organism evidence="3 4">
    <name type="scientific">Aphanomyces invadans</name>
    <dbReference type="NCBI Taxonomy" id="157072"/>
    <lineage>
        <taxon>Eukaryota</taxon>
        <taxon>Sar</taxon>
        <taxon>Stramenopiles</taxon>
        <taxon>Oomycota</taxon>
        <taxon>Saprolegniomycetes</taxon>
        <taxon>Saprolegniales</taxon>
        <taxon>Verrucalvaceae</taxon>
        <taxon>Aphanomyces</taxon>
    </lineage>
</organism>
<dbReference type="SMART" id="SM00367">
    <property type="entry name" value="LRR_CC"/>
    <property type="match status" value="6"/>
</dbReference>
<dbReference type="EMBL" id="QUSY01000280">
    <property type="protein sequence ID" value="RHY30733.1"/>
    <property type="molecule type" value="Genomic_DNA"/>
</dbReference>
<proteinExistence type="predicted"/>
<evidence type="ECO:0000256" key="1">
    <source>
        <dbReference type="SAM" id="MobiDB-lite"/>
    </source>
</evidence>
<protein>
    <recommendedName>
        <fullName evidence="2">F-box/LRR-repeat protein 15-like leucin rich repeat domain-containing protein</fullName>
    </recommendedName>
</protein>
<dbReference type="Gene3D" id="3.80.10.10">
    <property type="entry name" value="Ribonuclease Inhibitor"/>
    <property type="match status" value="2"/>
</dbReference>
<accession>A0A3R6VMX5</accession>
<reference evidence="3 4" key="1">
    <citation type="submission" date="2018-08" db="EMBL/GenBank/DDBJ databases">
        <title>Aphanomyces genome sequencing and annotation.</title>
        <authorList>
            <person name="Minardi D."/>
            <person name="Oidtmann B."/>
            <person name="Van Der Giezen M."/>
            <person name="Studholme D.J."/>
        </authorList>
    </citation>
    <scope>NUCLEOTIDE SEQUENCE [LARGE SCALE GENOMIC DNA]</scope>
    <source>
        <strain evidence="3 4">NJM0002</strain>
    </source>
</reference>